<dbReference type="GO" id="GO:0016757">
    <property type="term" value="F:glycosyltransferase activity"/>
    <property type="evidence" value="ECO:0007669"/>
    <property type="project" value="UniProtKB-KW"/>
</dbReference>
<evidence type="ECO:0000313" key="4">
    <source>
        <dbReference type="EMBL" id="MCC2218888.1"/>
    </source>
</evidence>
<dbReference type="EC" id="2.4.-.-" evidence="4"/>
<gene>
    <name evidence="4" type="ORF">LKD28_07565</name>
</gene>
<evidence type="ECO:0000313" key="5">
    <source>
        <dbReference type="Proteomes" id="UP001198495"/>
    </source>
</evidence>
<dbReference type="InterPro" id="IPR029044">
    <property type="entry name" value="Nucleotide-diphossugar_trans"/>
</dbReference>
<dbReference type="Proteomes" id="UP001198495">
    <property type="component" value="Unassembled WGS sequence"/>
</dbReference>
<dbReference type="InterPro" id="IPR001173">
    <property type="entry name" value="Glyco_trans_2-like"/>
</dbReference>
<name>A0ABS8FP20_9FIRM</name>
<feature type="domain" description="Glycosyltransferase 2-like" evidence="3">
    <location>
        <begin position="4"/>
        <end position="139"/>
    </location>
</feature>
<proteinExistence type="predicted"/>
<comment type="caution">
    <text evidence="4">The sequence shown here is derived from an EMBL/GenBank/DDBJ whole genome shotgun (WGS) entry which is preliminary data.</text>
</comment>
<dbReference type="EMBL" id="JAJEQT010000004">
    <property type="protein sequence ID" value="MCC2218888.1"/>
    <property type="molecule type" value="Genomic_DNA"/>
</dbReference>
<keyword evidence="2 4" id="KW-0808">Transferase</keyword>
<accession>A0ABS8FP20</accession>
<dbReference type="RefSeq" id="WP_117781567.1">
    <property type="nucleotide sequence ID" value="NZ_JAJEQT010000004.1"/>
</dbReference>
<evidence type="ECO:0000256" key="2">
    <source>
        <dbReference type="ARBA" id="ARBA00022679"/>
    </source>
</evidence>
<evidence type="ECO:0000259" key="3">
    <source>
        <dbReference type="Pfam" id="PF00535"/>
    </source>
</evidence>
<dbReference type="InterPro" id="IPR029063">
    <property type="entry name" value="SAM-dependent_MTases_sf"/>
</dbReference>
<evidence type="ECO:0000256" key="1">
    <source>
        <dbReference type="ARBA" id="ARBA00022676"/>
    </source>
</evidence>
<dbReference type="Pfam" id="PF00535">
    <property type="entry name" value="Glycos_transf_2"/>
    <property type="match status" value="1"/>
</dbReference>
<keyword evidence="1 4" id="KW-0328">Glycosyltransferase</keyword>
<dbReference type="SUPFAM" id="SSF53335">
    <property type="entry name" value="S-adenosyl-L-methionine-dependent methyltransferases"/>
    <property type="match status" value="1"/>
</dbReference>
<sequence>MKVSVIMPSLNVAPYIEKCIKSVINQSLQDIEIICVDAGSTDGTLEILENYSNKDKRIKLVHSPVKSYGYQVNLGICMARGDYIGIVETDDFVDSNMYEVLYGLAIEHQLDYAKGMFDMFVSIDSNNEVRWRHQSFGNHTELINRIVEPSDIAYIYANDTSVWSGIYRKSFLEENSISFNESAGAAYQDIGFMQQVVGCAKKACYTSQSLYRYRVDREEASTLSPKVLMYAKAEFERLLQQKELYNKIKNKAGFFSRMLGCFLGELKKVLPAVKYDINSEYVKEAYDWFKKQLKDHYTLSIDERNKEEYKHFLEDETKYIYEERRKFEVREKKRNEICDAIGTRSVVIFGAGLLGKYALKFLLARNFRIVAFCDNCTEKQTDITEKLPVLDLSKCKKMYKQAVYVVANKNNSREIYLQLINDGIDDSHIVIYPCD</sequence>
<dbReference type="SUPFAM" id="SSF53448">
    <property type="entry name" value="Nucleotide-diphospho-sugar transferases"/>
    <property type="match status" value="1"/>
</dbReference>
<keyword evidence="5" id="KW-1185">Reference proteome</keyword>
<organism evidence="4 5">
    <name type="scientific">Coprococcus hominis</name>
    <name type="common">ex Arizal et al. 2022</name>
    <dbReference type="NCBI Taxonomy" id="2881262"/>
    <lineage>
        <taxon>Bacteria</taxon>
        <taxon>Bacillati</taxon>
        <taxon>Bacillota</taxon>
        <taxon>Clostridia</taxon>
        <taxon>Lachnospirales</taxon>
        <taxon>Lachnospiraceae</taxon>
        <taxon>Coprococcus</taxon>
    </lineage>
</organism>
<dbReference type="PANTHER" id="PTHR22916">
    <property type="entry name" value="GLYCOSYLTRANSFERASE"/>
    <property type="match status" value="1"/>
</dbReference>
<dbReference type="Gene3D" id="3.90.550.10">
    <property type="entry name" value="Spore Coat Polysaccharide Biosynthesis Protein SpsA, Chain A"/>
    <property type="match status" value="1"/>
</dbReference>
<dbReference type="Gene3D" id="3.40.50.720">
    <property type="entry name" value="NAD(P)-binding Rossmann-like Domain"/>
    <property type="match status" value="1"/>
</dbReference>
<protein>
    <submittedName>
        <fullName evidence="4">Glycosyltransferase</fullName>
        <ecNumber evidence="4">2.4.-.-</ecNumber>
    </submittedName>
</protein>
<reference evidence="4 5" key="1">
    <citation type="submission" date="2021-10" db="EMBL/GenBank/DDBJ databases">
        <title>Anaerobic single-cell dispensing facilitates the cultivation of human gut bacteria.</title>
        <authorList>
            <person name="Afrizal A."/>
        </authorList>
    </citation>
    <scope>NUCLEOTIDE SEQUENCE [LARGE SCALE GENOMIC DNA]</scope>
    <source>
        <strain evidence="4 5">CLA-AA-H212</strain>
    </source>
</reference>
<dbReference type="PANTHER" id="PTHR22916:SF51">
    <property type="entry name" value="GLYCOSYLTRANSFERASE EPSH-RELATED"/>
    <property type="match status" value="1"/>
</dbReference>